<gene>
    <name evidence="2" type="ORF">NP233_g9580</name>
</gene>
<dbReference type="Gene3D" id="1.20.1280.50">
    <property type="match status" value="1"/>
</dbReference>
<protein>
    <recommendedName>
        <fullName evidence="1">F-box domain-containing protein</fullName>
    </recommendedName>
</protein>
<organism evidence="2 3">
    <name type="scientific">Leucocoprinus birnbaumii</name>
    <dbReference type="NCBI Taxonomy" id="56174"/>
    <lineage>
        <taxon>Eukaryota</taxon>
        <taxon>Fungi</taxon>
        <taxon>Dikarya</taxon>
        <taxon>Basidiomycota</taxon>
        <taxon>Agaricomycotina</taxon>
        <taxon>Agaricomycetes</taxon>
        <taxon>Agaricomycetidae</taxon>
        <taxon>Agaricales</taxon>
        <taxon>Agaricineae</taxon>
        <taxon>Agaricaceae</taxon>
        <taxon>Leucocoprinus</taxon>
    </lineage>
</organism>
<proteinExistence type="predicted"/>
<dbReference type="EMBL" id="JANIEX010000870">
    <property type="protein sequence ID" value="KAJ3562424.1"/>
    <property type="molecule type" value="Genomic_DNA"/>
</dbReference>
<feature type="domain" description="F-box" evidence="1">
    <location>
        <begin position="1"/>
        <end position="47"/>
    </location>
</feature>
<dbReference type="SMART" id="SM00256">
    <property type="entry name" value="FBOX"/>
    <property type="match status" value="1"/>
</dbReference>
<evidence type="ECO:0000313" key="3">
    <source>
        <dbReference type="Proteomes" id="UP001213000"/>
    </source>
</evidence>
<evidence type="ECO:0000313" key="2">
    <source>
        <dbReference type="EMBL" id="KAJ3562424.1"/>
    </source>
</evidence>
<reference evidence="2" key="1">
    <citation type="submission" date="2022-07" db="EMBL/GenBank/DDBJ databases">
        <title>Genome Sequence of Leucocoprinus birnbaumii.</title>
        <authorList>
            <person name="Buettner E."/>
        </authorList>
    </citation>
    <scope>NUCLEOTIDE SEQUENCE</scope>
    <source>
        <strain evidence="2">VT141</strain>
    </source>
</reference>
<dbReference type="Pfam" id="PF12937">
    <property type="entry name" value="F-box-like"/>
    <property type="match status" value="1"/>
</dbReference>
<dbReference type="SUPFAM" id="SSF81383">
    <property type="entry name" value="F-box domain"/>
    <property type="match status" value="1"/>
</dbReference>
<name>A0AAD5VKT4_9AGAR</name>
<dbReference type="Proteomes" id="UP001213000">
    <property type="component" value="Unassembled WGS sequence"/>
</dbReference>
<dbReference type="InterPro" id="IPR036047">
    <property type="entry name" value="F-box-like_dom_sf"/>
</dbReference>
<keyword evidence="3" id="KW-1185">Reference proteome</keyword>
<sequence length="535" mass="60561">MPSLLDLPDGLLFEILAQLPATTILCCRKVCHKLGQLTNDRHLWITIYNQRGALVQPVTENIGQIELPELEKVIVHAERLEDIWVDEEALKTAPPVWYRTQLPSSGWPALPLVPMGDYVILREDYLETKFQWVSLVHSQHPNMPDTDGPSLGDSRNRSGHICLEYLLEGADQTQFTHYMDYATQSFYLAYYLVASSSSQPILHLVTFDIDPEEGPRLATNNEILLPTAHNFDSSMTMNHHHICIYEQSFEENRYACLSLDIIDQTTRNVSQFLLIVPEWKSLAGQQQKRVHILETCFVLVAWDTFAIFPHSMGVGHTASPAQIYASFTGKLPTPVYNLLPCPSATPSFAFINFDYYLSSKGETAKIRLFFVDHLEGQWRISAEECTEVLGTQSLAILPTAQRGETSQYALGVSSCTGAKRPSWWTSLLWNRTLNSSGGRVPFELYYTLHIDLSREPGRRFDSNQGLLTVTKMHLVPCVDEEREQGGFVAMDPFRGRLLVFIGPYDRSSSEPRSVAVLDYLSKSYTVEGHREVHKA</sequence>
<dbReference type="PROSITE" id="PS50181">
    <property type="entry name" value="FBOX"/>
    <property type="match status" value="1"/>
</dbReference>
<accession>A0AAD5VKT4</accession>
<dbReference type="InterPro" id="IPR001810">
    <property type="entry name" value="F-box_dom"/>
</dbReference>
<evidence type="ECO:0000259" key="1">
    <source>
        <dbReference type="PROSITE" id="PS50181"/>
    </source>
</evidence>
<comment type="caution">
    <text evidence="2">The sequence shown here is derived from an EMBL/GenBank/DDBJ whole genome shotgun (WGS) entry which is preliminary data.</text>
</comment>
<dbReference type="AlphaFoldDB" id="A0AAD5VKT4"/>